<evidence type="ECO:0000256" key="13">
    <source>
        <dbReference type="ARBA" id="ARBA00058389"/>
    </source>
</evidence>
<organism evidence="16 17">
    <name type="scientific">Galdieria partita</name>
    <dbReference type="NCBI Taxonomy" id="83374"/>
    <lineage>
        <taxon>Eukaryota</taxon>
        <taxon>Rhodophyta</taxon>
        <taxon>Bangiophyceae</taxon>
        <taxon>Galdieriales</taxon>
        <taxon>Galdieriaceae</taxon>
        <taxon>Galdieria</taxon>
    </lineage>
</organism>
<evidence type="ECO:0000256" key="5">
    <source>
        <dbReference type="ARBA" id="ARBA00013173"/>
    </source>
</evidence>
<keyword evidence="7" id="KW-0479">Metal-binding</keyword>
<dbReference type="PANTHER" id="PTHR38011">
    <property type="entry name" value="DIHYDROFOLATE REDUCTASE FAMILY PROTEIN (AFU_ORTHOLOGUE AFUA_8G06820)"/>
    <property type="match status" value="1"/>
</dbReference>
<dbReference type="NCBIfam" id="TIGR00326">
    <property type="entry name" value="eubact_ribD"/>
    <property type="match status" value="1"/>
</dbReference>
<comment type="pathway">
    <text evidence="2">Cofactor biosynthesis; riboflavin biosynthesis; 5-amino-6-(D-ribitylamino)uracil from GTP: step 2/4.</text>
</comment>
<evidence type="ECO:0000256" key="9">
    <source>
        <dbReference type="ARBA" id="ARBA00022833"/>
    </source>
</evidence>
<keyword evidence="9" id="KW-0862">Zinc</keyword>
<protein>
    <recommendedName>
        <fullName evidence="14">Riboflavin biosynthesis protein PYRD, chloroplastic</fullName>
        <ecNumber evidence="5">1.1.1.193</ecNumber>
        <ecNumber evidence="4">3.5.4.26</ecNumber>
    </recommendedName>
</protein>
<dbReference type="PROSITE" id="PS00903">
    <property type="entry name" value="CYT_DCMP_DEAMINASES_1"/>
    <property type="match status" value="1"/>
</dbReference>
<dbReference type="OrthoDB" id="206452at2759"/>
<evidence type="ECO:0000256" key="4">
    <source>
        <dbReference type="ARBA" id="ARBA00012766"/>
    </source>
</evidence>
<dbReference type="GO" id="GO:0050661">
    <property type="term" value="F:NADP binding"/>
    <property type="evidence" value="ECO:0007669"/>
    <property type="project" value="InterPro"/>
</dbReference>
<dbReference type="Gene3D" id="3.40.140.10">
    <property type="entry name" value="Cytidine Deaminase, domain 2"/>
    <property type="match status" value="1"/>
</dbReference>
<accession>A0A9C7PQB3</accession>
<dbReference type="InterPro" id="IPR004794">
    <property type="entry name" value="Eubact_RibD"/>
</dbReference>
<comment type="caution">
    <text evidence="16">The sequence shown here is derived from an EMBL/GenBank/DDBJ whole genome shotgun (WGS) entry which is preliminary data.</text>
</comment>
<dbReference type="SUPFAM" id="SSF53597">
    <property type="entry name" value="Dihydrofolate reductase-like"/>
    <property type="match status" value="1"/>
</dbReference>
<dbReference type="AlphaFoldDB" id="A0A9C7PQB3"/>
<evidence type="ECO:0000256" key="7">
    <source>
        <dbReference type="ARBA" id="ARBA00022723"/>
    </source>
</evidence>
<keyword evidence="17" id="KW-1185">Reference proteome</keyword>
<dbReference type="InterPro" id="IPR016193">
    <property type="entry name" value="Cytidine_deaminase-like"/>
</dbReference>
<dbReference type="InterPro" id="IPR011549">
    <property type="entry name" value="RibD_C"/>
</dbReference>
<dbReference type="EC" id="3.5.4.26" evidence="4"/>
<feature type="domain" description="CMP/dCMP-type deaminase" evidence="15">
    <location>
        <begin position="70"/>
        <end position="193"/>
    </location>
</feature>
<evidence type="ECO:0000256" key="11">
    <source>
        <dbReference type="ARBA" id="ARBA00023002"/>
    </source>
</evidence>
<evidence type="ECO:0000313" key="17">
    <source>
        <dbReference type="Proteomes" id="UP001061958"/>
    </source>
</evidence>
<dbReference type="Proteomes" id="UP001061958">
    <property type="component" value="Unassembled WGS sequence"/>
</dbReference>
<dbReference type="Pfam" id="PF00383">
    <property type="entry name" value="dCMP_cyt_deam_1"/>
    <property type="match status" value="1"/>
</dbReference>
<name>A0A9C7PQB3_9RHOD</name>
<dbReference type="FunFam" id="3.40.140.10:FF:000025">
    <property type="entry name" value="Riboflavin biosynthesis protein RibD"/>
    <property type="match status" value="1"/>
</dbReference>
<evidence type="ECO:0000256" key="12">
    <source>
        <dbReference type="ARBA" id="ARBA00023268"/>
    </source>
</evidence>
<comment type="function">
    <text evidence="13">Monofunctional pyrimidine deaminase involved in the riboflavin biosynthesis pathway. Also has a reductase domain that lacks catalytically essential substrate-binding residues.</text>
</comment>
<keyword evidence="6" id="KW-0686">Riboflavin biosynthesis</keyword>
<dbReference type="NCBIfam" id="TIGR00227">
    <property type="entry name" value="ribD_Cterm"/>
    <property type="match status" value="1"/>
</dbReference>
<sequence length="466" mass="51525">MPYPNGANVATRSVCFHLLTFPRQRLLCWKGTISEIGSCPISRKVNGKNLRLCRHNGFCRLEPFNSLVQEVDEKYLRRSIELAKVAAGNTRPNPLVGCVVLSKEGKIVGEGYHPMAGLPHAEVFALGEAGESARGGTLYVNLEPCNHTGRTPPCTEAILRSGISRVVVGMVDPDPRTSGSGIRRLRSHGIQVIEGVEERACRELNAGFCLRMKLRKPLSILKYAMSMDGRIATSSGNSRWISSEKSRQAVHLLRSQVDAIIVGGNTVRKDNPQLTVRLPDDQKDMTSNLSHITNTTLGKSDFCTRLHPLRVVISLSMDLPIHARIFEDQDEYPTMVITRKFSELEENKRTLRSKGVTIVELDTPTINPSQVLDCLYEWGALQVLWECGGTLASKALEHECIHKIITFIAPKIVGGISSPSPFASFEIQEMSQAILLHSLKFQKIDEDFLVEGYLPAVNGVIFDSVA</sequence>
<dbReference type="CDD" id="cd01284">
    <property type="entry name" value="Riboflavin_deaminase-reductase"/>
    <property type="match status" value="1"/>
</dbReference>
<dbReference type="InterPro" id="IPR016192">
    <property type="entry name" value="APOBEC/CMP_deaminase_Zn-bd"/>
</dbReference>
<dbReference type="EMBL" id="BQMJ01000002">
    <property type="protein sequence ID" value="GJQ08511.1"/>
    <property type="molecule type" value="Genomic_DNA"/>
</dbReference>
<dbReference type="EC" id="1.1.1.193" evidence="5"/>
<reference evidence="16" key="2">
    <citation type="submission" date="2022-01" db="EMBL/GenBank/DDBJ databases">
        <authorList>
            <person name="Hirooka S."/>
            <person name="Miyagishima S.Y."/>
        </authorList>
    </citation>
    <scope>NUCLEOTIDE SEQUENCE</scope>
    <source>
        <strain evidence="16">NBRC 102759</strain>
    </source>
</reference>
<dbReference type="GO" id="GO:0009231">
    <property type="term" value="P:riboflavin biosynthetic process"/>
    <property type="evidence" value="ECO:0007669"/>
    <property type="project" value="UniProtKB-KW"/>
</dbReference>
<dbReference type="GO" id="GO:0008703">
    <property type="term" value="F:5-amino-6-(5-phosphoribosylamino)uracil reductase activity"/>
    <property type="evidence" value="ECO:0007669"/>
    <property type="project" value="UniProtKB-EC"/>
</dbReference>
<evidence type="ECO:0000256" key="14">
    <source>
        <dbReference type="ARBA" id="ARBA00070721"/>
    </source>
</evidence>
<evidence type="ECO:0000313" key="16">
    <source>
        <dbReference type="EMBL" id="GJQ08511.1"/>
    </source>
</evidence>
<evidence type="ECO:0000256" key="3">
    <source>
        <dbReference type="ARBA" id="ARBA00004910"/>
    </source>
</evidence>
<dbReference type="PANTHER" id="PTHR38011:SF7">
    <property type="entry name" value="2,5-DIAMINO-6-RIBOSYLAMINO-4(3H)-PYRIMIDINONE 5'-PHOSPHATE REDUCTASE"/>
    <property type="match status" value="1"/>
</dbReference>
<dbReference type="Pfam" id="PF01872">
    <property type="entry name" value="RibD_C"/>
    <property type="match status" value="1"/>
</dbReference>
<gene>
    <name evidence="16" type="ORF">GpartN1_g302.t1</name>
</gene>
<dbReference type="GO" id="GO:0008835">
    <property type="term" value="F:diaminohydroxyphosphoribosylaminopyrimidine deaminase activity"/>
    <property type="evidence" value="ECO:0007669"/>
    <property type="project" value="UniProtKB-EC"/>
</dbReference>
<dbReference type="SUPFAM" id="SSF53927">
    <property type="entry name" value="Cytidine deaminase-like"/>
    <property type="match status" value="1"/>
</dbReference>
<proteinExistence type="predicted"/>
<keyword evidence="10" id="KW-0521">NADP</keyword>
<evidence type="ECO:0000256" key="1">
    <source>
        <dbReference type="ARBA" id="ARBA00001947"/>
    </source>
</evidence>
<dbReference type="InterPro" id="IPR002734">
    <property type="entry name" value="RibDG_C"/>
</dbReference>
<dbReference type="InterPro" id="IPR050765">
    <property type="entry name" value="Riboflavin_Biosynth_HTPR"/>
</dbReference>
<evidence type="ECO:0000256" key="2">
    <source>
        <dbReference type="ARBA" id="ARBA00004882"/>
    </source>
</evidence>
<comment type="cofactor">
    <cofactor evidence="1">
        <name>Zn(2+)</name>
        <dbReference type="ChEBI" id="CHEBI:29105"/>
    </cofactor>
</comment>
<keyword evidence="12" id="KW-0511">Multifunctional enzyme</keyword>
<evidence type="ECO:0000256" key="8">
    <source>
        <dbReference type="ARBA" id="ARBA00022801"/>
    </source>
</evidence>
<dbReference type="PROSITE" id="PS51747">
    <property type="entry name" value="CYT_DCMP_DEAMINASES_2"/>
    <property type="match status" value="1"/>
</dbReference>
<dbReference type="Gene3D" id="3.40.430.10">
    <property type="entry name" value="Dihydrofolate Reductase, subunit A"/>
    <property type="match status" value="1"/>
</dbReference>
<dbReference type="InterPro" id="IPR002125">
    <property type="entry name" value="CMP_dCMP_dom"/>
</dbReference>
<comment type="pathway">
    <text evidence="3">Cofactor biosynthesis; riboflavin biosynthesis; 5-amino-6-(D-ribitylamino)uracil from GTP: step 3/4.</text>
</comment>
<dbReference type="InterPro" id="IPR024072">
    <property type="entry name" value="DHFR-like_dom_sf"/>
</dbReference>
<reference evidence="16" key="1">
    <citation type="journal article" date="2022" name="Proc. Natl. Acad. Sci. U.S.A.">
        <title>Life cycle and functional genomics of the unicellular red alga Galdieria for elucidating algal and plant evolution and industrial use.</title>
        <authorList>
            <person name="Hirooka S."/>
            <person name="Itabashi T."/>
            <person name="Ichinose T.M."/>
            <person name="Onuma R."/>
            <person name="Fujiwara T."/>
            <person name="Yamashita S."/>
            <person name="Jong L.W."/>
            <person name="Tomita R."/>
            <person name="Iwane A.H."/>
            <person name="Miyagishima S.Y."/>
        </authorList>
    </citation>
    <scope>NUCLEOTIDE SEQUENCE</scope>
    <source>
        <strain evidence="16">NBRC 102759</strain>
    </source>
</reference>
<dbReference type="GO" id="GO:0008270">
    <property type="term" value="F:zinc ion binding"/>
    <property type="evidence" value="ECO:0007669"/>
    <property type="project" value="InterPro"/>
</dbReference>
<evidence type="ECO:0000256" key="6">
    <source>
        <dbReference type="ARBA" id="ARBA00022619"/>
    </source>
</evidence>
<evidence type="ECO:0000256" key="10">
    <source>
        <dbReference type="ARBA" id="ARBA00022857"/>
    </source>
</evidence>
<keyword evidence="11" id="KW-0560">Oxidoreductase</keyword>
<keyword evidence="8" id="KW-0378">Hydrolase</keyword>
<evidence type="ECO:0000259" key="15">
    <source>
        <dbReference type="PROSITE" id="PS51747"/>
    </source>
</evidence>